<name>A0A1V6UNY6_9EURO</name>
<organism evidence="3 4">
    <name type="scientific">Penicillium coprophilum</name>
    <dbReference type="NCBI Taxonomy" id="36646"/>
    <lineage>
        <taxon>Eukaryota</taxon>
        <taxon>Fungi</taxon>
        <taxon>Dikarya</taxon>
        <taxon>Ascomycota</taxon>
        <taxon>Pezizomycotina</taxon>
        <taxon>Eurotiomycetes</taxon>
        <taxon>Eurotiomycetidae</taxon>
        <taxon>Eurotiales</taxon>
        <taxon>Aspergillaceae</taxon>
        <taxon>Penicillium</taxon>
    </lineage>
</organism>
<dbReference type="InterPro" id="IPR036415">
    <property type="entry name" value="Lamin_tail_dom_sf"/>
</dbReference>
<dbReference type="PROSITE" id="PS51841">
    <property type="entry name" value="LTD"/>
    <property type="match status" value="1"/>
</dbReference>
<feature type="domain" description="LTD" evidence="2">
    <location>
        <begin position="241"/>
        <end position="350"/>
    </location>
</feature>
<proteinExistence type="predicted"/>
<feature type="region of interest" description="Disordered" evidence="1">
    <location>
        <begin position="32"/>
        <end position="65"/>
    </location>
</feature>
<dbReference type="Proteomes" id="UP000191500">
    <property type="component" value="Unassembled WGS sequence"/>
</dbReference>
<dbReference type="AlphaFoldDB" id="A0A1V6UNY6"/>
<evidence type="ECO:0000259" key="2">
    <source>
        <dbReference type="PROSITE" id="PS51841"/>
    </source>
</evidence>
<dbReference type="Pfam" id="PF10042">
    <property type="entry name" value="DUF2278"/>
    <property type="match status" value="1"/>
</dbReference>
<evidence type="ECO:0000313" key="3">
    <source>
        <dbReference type="EMBL" id="OQE40134.1"/>
    </source>
</evidence>
<feature type="compositionally biased region" description="Basic and acidic residues" evidence="1">
    <location>
        <begin position="35"/>
        <end position="50"/>
    </location>
</feature>
<sequence>MGIRDYGIWKGTPVHYEFEDRYEDRDSPHLSLYYHDNEGDPPRFDRDFRRNNRGHPPNPNHPKEIPGLFRAAINIKSTDDETRLAYWVRDNMEDHPIVQNLTGLDFDFNPINSVPEPNGEGLDYIRGNLFNPRSGRVLVHDIPGTNNDIIDVLEPEITKAIEKKATIYLFGSRFDTNDGIHEVHMNQGNVGNFTHSDGVFQDGGLLIQYEDHWTGIFIAFASQAIHTDDNTGHKIPGNTLTWGDFLPKDIEENSVTITKALVNPRGLDDSSARDKESVTLENFTNRRVSLSSWTLRNSAGDVQELPQNAVLAAGESKDFDVPNCPLNNNGDTITLRNKEGLRVDGVSYRRRQGQTEGHSIVFTH</sequence>
<gene>
    <name evidence="3" type="ORF">PENCOP_c006G03330</name>
</gene>
<dbReference type="EMBL" id="MDDG01000006">
    <property type="protein sequence ID" value="OQE40134.1"/>
    <property type="molecule type" value="Genomic_DNA"/>
</dbReference>
<dbReference type="Pfam" id="PF00932">
    <property type="entry name" value="LTD"/>
    <property type="match status" value="1"/>
</dbReference>
<protein>
    <recommendedName>
        <fullName evidence="2">LTD domain-containing protein</fullName>
    </recommendedName>
</protein>
<evidence type="ECO:0000313" key="4">
    <source>
        <dbReference type="Proteomes" id="UP000191500"/>
    </source>
</evidence>
<dbReference type="InterPro" id="IPR019268">
    <property type="entry name" value="DUF2278"/>
</dbReference>
<keyword evidence="4" id="KW-1185">Reference proteome</keyword>
<evidence type="ECO:0000256" key="1">
    <source>
        <dbReference type="SAM" id="MobiDB-lite"/>
    </source>
</evidence>
<comment type="caution">
    <text evidence="3">The sequence shown here is derived from an EMBL/GenBank/DDBJ whole genome shotgun (WGS) entry which is preliminary data.</text>
</comment>
<dbReference type="InterPro" id="IPR001322">
    <property type="entry name" value="Lamin_tail_dom"/>
</dbReference>
<dbReference type="STRING" id="36646.A0A1V6UNY6"/>
<accession>A0A1V6UNY6</accession>
<dbReference type="SUPFAM" id="SSF74853">
    <property type="entry name" value="Lamin A/C globular tail domain"/>
    <property type="match status" value="1"/>
</dbReference>
<reference evidence="4" key="1">
    <citation type="journal article" date="2017" name="Nat. Microbiol.">
        <title>Global analysis of biosynthetic gene clusters reveals vast potential of secondary metabolite production in Penicillium species.</title>
        <authorList>
            <person name="Nielsen J.C."/>
            <person name="Grijseels S."/>
            <person name="Prigent S."/>
            <person name="Ji B."/>
            <person name="Dainat J."/>
            <person name="Nielsen K.F."/>
            <person name="Frisvad J.C."/>
            <person name="Workman M."/>
            <person name="Nielsen J."/>
        </authorList>
    </citation>
    <scope>NUCLEOTIDE SEQUENCE [LARGE SCALE GENOMIC DNA]</scope>
    <source>
        <strain evidence="4">IBT 31321</strain>
    </source>
</reference>